<dbReference type="RefSeq" id="WP_167473672.1">
    <property type="nucleotide sequence ID" value="NZ_CP046172.1"/>
</dbReference>
<dbReference type="InterPro" id="IPR036689">
    <property type="entry name" value="ESAT-6-like_sf"/>
</dbReference>
<dbReference type="KEGG" id="nah:F5544_14250"/>
<reference evidence="2 3" key="1">
    <citation type="journal article" date="2019" name="ACS Chem. Biol.">
        <title>Identification and Mobilization of a Cryptic Antibiotic Biosynthesis Gene Locus from a Human-Pathogenic Nocardia Isolate.</title>
        <authorList>
            <person name="Herisse M."/>
            <person name="Ishida K."/>
            <person name="Porter J.L."/>
            <person name="Howden B."/>
            <person name="Hertweck C."/>
            <person name="Stinear T.P."/>
            <person name="Pidot S.J."/>
        </authorList>
    </citation>
    <scope>NUCLEOTIDE SEQUENCE [LARGE SCALE GENOMIC DNA]</scope>
    <source>
        <strain evidence="2 3">AUSMDU00012717</strain>
    </source>
</reference>
<dbReference type="AlphaFoldDB" id="A0A6G9YCE0"/>
<dbReference type="SUPFAM" id="SSF140453">
    <property type="entry name" value="EsxAB dimer-like"/>
    <property type="match status" value="1"/>
</dbReference>
<feature type="compositionally biased region" description="Low complexity" evidence="1">
    <location>
        <begin position="102"/>
        <end position="116"/>
    </location>
</feature>
<gene>
    <name evidence="2" type="ORF">F5544_14250</name>
</gene>
<evidence type="ECO:0000313" key="2">
    <source>
        <dbReference type="EMBL" id="QIS10737.1"/>
    </source>
</evidence>
<dbReference type="InterPro" id="IPR022536">
    <property type="entry name" value="EspC"/>
</dbReference>
<dbReference type="Pfam" id="PF10824">
    <property type="entry name" value="T7SS_ESX_EspC"/>
    <property type="match status" value="1"/>
</dbReference>
<dbReference type="EMBL" id="CP046172">
    <property type="protein sequence ID" value="QIS10737.1"/>
    <property type="molecule type" value="Genomic_DNA"/>
</dbReference>
<dbReference type="NCBIfam" id="TIGR03930">
    <property type="entry name" value="WXG100_ESAT6"/>
    <property type="match status" value="1"/>
</dbReference>
<dbReference type="Proteomes" id="UP000503540">
    <property type="component" value="Chromosome"/>
</dbReference>
<name>A0A6G9YCE0_9NOCA</name>
<protein>
    <submittedName>
        <fullName evidence="2">WXG100 family type VII secretion target</fullName>
    </submittedName>
</protein>
<accession>A0A6G9YCE0</accession>
<evidence type="ECO:0000313" key="3">
    <source>
        <dbReference type="Proteomes" id="UP000503540"/>
    </source>
</evidence>
<proteinExistence type="predicted"/>
<organism evidence="2 3">
    <name type="scientific">Nocardia arthritidis</name>
    <dbReference type="NCBI Taxonomy" id="228602"/>
    <lineage>
        <taxon>Bacteria</taxon>
        <taxon>Bacillati</taxon>
        <taxon>Actinomycetota</taxon>
        <taxon>Actinomycetes</taxon>
        <taxon>Mycobacteriales</taxon>
        <taxon>Nocardiaceae</taxon>
        <taxon>Nocardia</taxon>
    </lineage>
</organism>
<dbReference type="GO" id="GO:0009306">
    <property type="term" value="P:protein secretion"/>
    <property type="evidence" value="ECO:0007669"/>
    <property type="project" value="InterPro"/>
</dbReference>
<keyword evidence="3" id="KW-1185">Reference proteome</keyword>
<evidence type="ECO:0000256" key="1">
    <source>
        <dbReference type="SAM" id="MobiDB-lite"/>
    </source>
</evidence>
<sequence length="116" mass="11916">MGTSGGTPRSSQSLSVVPDSVREVGAYIYDLANTLKSALDSAGREVESVTTGSWTGDAATGFSTGWNEVSDGGGQIISALTGLAEKLGVTADTYQRRDRSNADSLSNSSLDLPPLS</sequence>
<dbReference type="Gene3D" id="1.10.287.1060">
    <property type="entry name" value="ESAT-6-like"/>
    <property type="match status" value="1"/>
</dbReference>
<feature type="region of interest" description="Disordered" evidence="1">
    <location>
        <begin position="94"/>
        <end position="116"/>
    </location>
</feature>
<dbReference type="InterPro" id="IPR010310">
    <property type="entry name" value="T7SS_ESAT-6-like"/>
</dbReference>